<protein>
    <recommendedName>
        <fullName evidence="5">Penicillin-binding protein dimerisation domain-containing protein</fullName>
    </recommendedName>
</protein>
<evidence type="ECO:0008006" key="5">
    <source>
        <dbReference type="Google" id="ProtNLM"/>
    </source>
</evidence>
<comment type="caution">
    <text evidence="4">The sequence shown here is derived from an EMBL/GenBank/DDBJ whole genome shotgun (WGS) entry which is preliminary data.</text>
</comment>
<reference evidence="4" key="1">
    <citation type="journal article" date="2014" name="Front. Microbiol.">
        <title>High frequency of phylogenetically diverse reductive dehalogenase-homologous genes in deep subseafloor sedimentary metagenomes.</title>
        <authorList>
            <person name="Kawai M."/>
            <person name="Futagami T."/>
            <person name="Toyoda A."/>
            <person name="Takaki Y."/>
            <person name="Nishi S."/>
            <person name="Hori S."/>
            <person name="Arai W."/>
            <person name="Tsubouchi T."/>
            <person name="Morono Y."/>
            <person name="Uchiyama I."/>
            <person name="Ito T."/>
            <person name="Fujiyama A."/>
            <person name="Inagaki F."/>
            <person name="Takami H."/>
        </authorList>
    </citation>
    <scope>NUCLEOTIDE SEQUENCE</scope>
    <source>
        <strain evidence="4">Expedition CK06-06</strain>
    </source>
</reference>
<keyword evidence="3" id="KW-1133">Transmembrane helix</keyword>
<dbReference type="InterPro" id="IPR050515">
    <property type="entry name" value="Beta-lactam/transpept"/>
</dbReference>
<evidence type="ECO:0000313" key="4">
    <source>
        <dbReference type="EMBL" id="GAI48952.1"/>
    </source>
</evidence>
<dbReference type="GO" id="GO:0008658">
    <property type="term" value="F:penicillin binding"/>
    <property type="evidence" value="ECO:0007669"/>
    <property type="project" value="InterPro"/>
</dbReference>
<feature type="non-terminal residue" evidence="4">
    <location>
        <position position="74"/>
    </location>
</feature>
<dbReference type="InterPro" id="IPR036138">
    <property type="entry name" value="PBP_dimer_sf"/>
</dbReference>
<dbReference type="SUPFAM" id="SSF56519">
    <property type="entry name" value="Penicillin binding protein dimerisation domain"/>
    <property type="match status" value="1"/>
</dbReference>
<keyword evidence="3" id="KW-0812">Transmembrane</keyword>
<dbReference type="PANTHER" id="PTHR30627:SF1">
    <property type="entry name" value="PEPTIDOGLYCAN D,D-TRANSPEPTIDASE FTSI"/>
    <property type="match status" value="1"/>
</dbReference>
<dbReference type="AlphaFoldDB" id="X1NY45"/>
<proteinExistence type="predicted"/>
<comment type="subcellular location">
    <subcellularLocation>
        <location evidence="1">Membrane</location>
    </subcellularLocation>
</comment>
<name>X1NY45_9ZZZZ</name>
<dbReference type="GO" id="GO:0005886">
    <property type="term" value="C:plasma membrane"/>
    <property type="evidence" value="ECO:0007669"/>
    <property type="project" value="TreeGrafter"/>
</dbReference>
<dbReference type="PANTHER" id="PTHR30627">
    <property type="entry name" value="PEPTIDOGLYCAN D,D-TRANSPEPTIDASE"/>
    <property type="match status" value="1"/>
</dbReference>
<evidence type="ECO:0000256" key="2">
    <source>
        <dbReference type="ARBA" id="ARBA00023136"/>
    </source>
</evidence>
<keyword evidence="2 3" id="KW-0472">Membrane</keyword>
<dbReference type="GO" id="GO:0071555">
    <property type="term" value="P:cell wall organization"/>
    <property type="evidence" value="ECO:0007669"/>
    <property type="project" value="TreeGrafter"/>
</dbReference>
<evidence type="ECO:0000256" key="1">
    <source>
        <dbReference type="ARBA" id="ARBA00004370"/>
    </source>
</evidence>
<feature type="transmembrane region" description="Helical" evidence="3">
    <location>
        <begin position="12"/>
        <end position="32"/>
    </location>
</feature>
<dbReference type="Gene3D" id="3.90.1310.10">
    <property type="entry name" value="Penicillin-binding protein 2a (Domain 2)"/>
    <property type="match status" value="1"/>
</dbReference>
<organism evidence="4">
    <name type="scientific">marine sediment metagenome</name>
    <dbReference type="NCBI Taxonomy" id="412755"/>
    <lineage>
        <taxon>unclassified sequences</taxon>
        <taxon>metagenomes</taxon>
        <taxon>ecological metagenomes</taxon>
    </lineage>
</organism>
<evidence type="ECO:0000256" key="3">
    <source>
        <dbReference type="SAM" id="Phobius"/>
    </source>
</evidence>
<dbReference type="EMBL" id="BARV01035945">
    <property type="protein sequence ID" value="GAI48952.1"/>
    <property type="molecule type" value="Genomic_DNA"/>
</dbReference>
<gene>
    <name evidence="4" type="ORF">S06H3_55965</name>
</gene>
<accession>X1NY45</accession>
<sequence>MGLLRRVKNEFRTILILVIILFSFFTLFFRLINLQALEAQEYIESANNQHTKSYNLFAKRGKIYDRNGKELAVS</sequence>